<evidence type="ECO:0000313" key="2">
    <source>
        <dbReference type="Proteomes" id="UP001244011"/>
    </source>
</evidence>
<protein>
    <submittedName>
        <fullName evidence="1">Uncharacterized protein</fullName>
    </submittedName>
</protein>
<proteinExistence type="predicted"/>
<dbReference type="AlphaFoldDB" id="A0AAJ0FH72"/>
<dbReference type="EMBL" id="MU839006">
    <property type="protein sequence ID" value="KAK1768296.1"/>
    <property type="molecule type" value="Genomic_DNA"/>
</dbReference>
<comment type="caution">
    <text evidence="1">The sequence shown here is derived from an EMBL/GenBank/DDBJ whole genome shotgun (WGS) entry which is preliminary data.</text>
</comment>
<name>A0AAJ0FH72_9PEZI</name>
<keyword evidence="2" id="KW-1185">Reference proteome</keyword>
<dbReference type="GeneID" id="85314626"/>
<sequence>MATSPDFLASASVVRFLEESDNEKHRDVAKRLASNTTETSPGSLKPAGPARLATAAQGYFAPFDVAMPELIDTFAAPHLVVQELADQLYNIKPGDTATIGLRDRLLRGVDEVLARQRAAEALGLMPADFAAITGETLFPAWLAELMADPACGGGFAVESQCPWDAASLWGYTVADAADAKLATPTAVMLDLNHRLGLTRIKTELMRRSGFQLQDILDLAKSQCFGQHLVITNETGAGGFAGGGLEGLRLLGRATQSPFPPLDEELCFALQAFLRLQVKLGWSTKKLDAAIVCLRDHELDMSPGTTRTGTLAAQSVCRSRLLVISPFVVQGLAALRQLSKLCGIEEPRLLPLWGPIDSHGEQSLLHREFLRPALRNIDPIFAVPPDGQYLTEDGRKSKVNMHYVGLSASLNWPVEFLEDLLKATGLTNADLTVATLSTLYRRVLLCRMLNVAPSQCVRFWHLFFITQDGDPLADPEATLAAVQQWMLLLDAGWTLDSLSAAQLGPQARATAPSGVGLQTTATNLNSSKEI</sequence>
<reference evidence="1" key="1">
    <citation type="submission" date="2023-06" db="EMBL/GenBank/DDBJ databases">
        <title>Genome-scale phylogeny and comparative genomics of the fungal order Sordariales.</title>
        <authorList>
            <consortium name="Lawrence Berkeley National Laboratory"/>
            <person name="Hensen N."/>
            <person name="Bonometti L."/>
            <person name="Westerberg I."/>
            <person name="Brannstrom I.O."/>
            <person name="Guillou S."/>
            <person name="Cros-Aarteil S."/>
            <person name="Calhoun S."/>
            <person name="Haridas S."/>
            <person name="Kuo A."/>
            <person name="Mondo S."/>
            <person name="Pangilinan J."/>
            <person name="Riley R."/>
            <person name="Labutti K."/>
            <person name="Andreopoulos B."/>
            <person name="Lipzen A."/>
            <person name="Chen C."/>
            <person name="Yanf M."/>
            <person name="Daum C."/>
            <person name="Ng V."/>
            <person name="Clum A."/>
            <person name="Steindorff A."/>
            <person name="Ohm R."/>
            <person name="Martin F."/>
            <person name="Silar P."/>
            <person name="Natvig D."/>
            <person name="Lalanne C."/>
            <person name="Gautier V."/>
            <person name="Ament-Velasquez S.L."/>
            <person name="Kruys A."/>
            <person name="Hutchinson M.I."/>
            <person name="Powell A.J."/>
            <person name="Barry K."/>
            <person name="Miller A.N."/>
            <person name="Grigoriev I.V."/>
            <person name="Debuchy R."/>
            <person name="Gladieux P."/>
            <person name="Thoren M.H."/>
            <person name="Johannesson H."/>
        </authorList>
    </citation>
    <scope>NUCLEOTIDE SEQUENCE</scope>
    <source>
        <strain evidence="1">8032-3</strain>
    </source>
</reference>
<evidence type="ECO:0000313" key="1">
    <source>
        <dbReference type="EMBL" id="KAK1768296.1"/>
    </source>
</evidence>
<dbReference type="Proteomes" id="UP001244011">
    <property type="component" value="Unassembled WGS sequence"/>
</dbReference>
<gene>
    <name evidence="1" type="ORF">QBC33DRAFT_585407</name>
</gene>
<organism evidence="1 2">
    <name type="scientific">Phialemonium atrogriseum</name>
    <dbReference type="NCBI Taxonomy" id="1093897"/>
    <lineage>
        <taxon>Eukaryota</taxon>
        <taxon>Fungi</taxon>
        <taxon>Dikarya</taxon>
        <taxon>Ascomycota</taxon>
        <taxon>Pezizomycotina</taxon>
        <taxon>Sordariomycetes</taxon>
        <taxon>Sordariomycetidae</taxon>
        <taxon>Cephalothecales</taxon>
        <taxon>Cephalothecaceae</taxon>
        <taxon>Phialemonium</taxon>
    </lineage>
</organism>
<accession>A0AAJ0FH72</accession>
<dbReference type="RefSeq" id="XP_060284509.1">
    <property type="nucleotide sequence ID" value="XM_060431439.1"/>
</dbReference>